<name>A0A2M3ZY85_9DIPT</name>
<feature type="domain" description="K Homology" evidence="8">
    <location>
        <begin position="988"/>
        <end position="1054"/>
    </location>
</feature>
<dbReference type="Pfam" id="PF00013">
    <property type="entry name" value="KH_1"/>
    <property type="match status" value="14"/>
</dbReference>
<dbReference type="Pfam" id="PF24668">
    <property type="entry name" value="KH_Vigilin"/>
    <property type="match status" value="1"/>
</dbReference>
<evidence type="ECO:0000256" key="3">
    <source>
        <dbReference type="ARBA" id="ARBA00022737"/>
    </source>
</evidence>
<feature type="domain" description="K Homology" evidence="8">
    <location>
        <begin position="292"/>
        <end position="360"/>
    </location>
</feature>
<feature type="coiled-coil region" evidence="6">
    <location>
        <begin position="623"/>
        <end position="650"/>
    </location>
</feature>
<dbReference type="Gene3D" id="3.30.1370.10">
    <property type="entry name" value="K Homology domain, type 1"/>
    <property type="match status" value="14"/>
</dbReference>
<evidence type="ECO:0000256" key="6">
    <source>
        <dbReference type="SAM" id="Coils"/>
    </source>
</evidence>
<feature type="domain" description="K Homology" evidence="8">
    <location>
        <begin position="868"/>
        <end position="987"/>
    </location>
</feature>
<feature type="domain" description="K Homology" evidence="8">
    <location>
        <begin position="1140"/>
        <end position="1209"/>
    </location>
</feature>
<evidence type="ECO:0000259" key="8">
    <source>
        <dbReference type="SMART" id="SM00322"/>
    </source>
</evidence>
<dbReference type="CDD" id="cd22408">
    <property type="entry name" value="KH-I_Vigilin_rpt4"/>
    <property type="match status" value="1"/>
</dbReference>
<organism evidence="9">
    <name type="scientific">Anopheles triannulatus</name>
    <dbReference type="NCBI Taxonomy" id="58253"/>
    <lineage>
        <taxon>Eukaryota</taxon>
        <taxon>Metazoa</taxon>
        <taxon>Ecdysozoa</taxon>
        <taxon>Arthropoda</taxon>
        <taxon>Hexapoda</taxon>
        <taxon>Insecta</taxon>
        <taxon>Pterygota</taxon>
        <taxon>Neoptera</taxon>
        <taxon>Endopterygota</taxon>
        <taxon>Diptera</taxon>
        <taxon>Nematocera</taxon>
        <taxon>Culicoidea</taxon>
        <taxon>Culicidae</taxon>
        <taxon>Anophelinae</taxon>
        <taxon>Anopheles</taxon>
    </lineage>
</organism>
<evidence type="ECO:0000256" key="7">
    <source>
        <dbReference type="SAM" id="MobiDB-lite"/>
    </source>
</evidence>
<dbReference type="SUPFAM" id="SSF54791">
    <property type="entry name" value="Eukaryotic type KH-domain (KH-domain type I)"/>
    <property type="match status" value="13"/>
</dbReference>
<evidence type="ECO:0000256" key="2">
    <source>
        <dbReference type="ARBA" id="ARBA00022490"/>
    </source>
</evidence>
<dbReference type="CDD" id="cd02394">
    <property type="entry name" value="KH-I_Vigilin_rpt6"/>
    <property type="match status" value="1"/>
</dbReference>
<dbReference type="CDD" id="cd22407">
    <property type="entry name" value="KH-I_Vigilin_rpt3"/>
    <property type="match status" value="1"/>
</dbReference>
<feature type="domain" description="K Homology" evidence="8">
    <location>
        <begin position="500"/>
        <end position="569"/>
    </location>
</feature>
<dbReference type="SMART" id="SM00322">
    <property type="entry name" value="KH"/>
    <property type="match status" value="14"/>
</dbReference>
<evidence type="ECO:0000313" key="9">
    <source>
        <dbReference type="EMBL" id="MBW33514.1"/>
    </source>
</evidence>
<keyword evidence="2" id="KW-0963">Cytoplasm</keyword>
<keyword evidence="6" id="KW-0175">Coiled coil</keyword>
<dbReference type="EMBL" id="GGFK01000193">
    <property type="protein sequence ID" value="MBW33514.1"/>
    <property type="molecule type" value="Transcribed_RNA"/>
</dbReference>
<dbReference type="CDD" id="cd22406">
    <property type="entry name" value="KH-I_Vigilin_rpt2"/>
    <property type="match status" value="1"/>
</dbReference>
<feature type="compositionally biased region" description="Gly residues" evidence="7">
    <location>
        <begin position="1266"/>
        <end position="1278"/>
    </location>
</feature>
<dbReference type="InterPro" id="IPR004088">
    <property type="entry name" value="KH_dom_type_1"/>
</dbReference>
<dbReference type="PROSITE" id="PS50084">
    <property type="entry name" value="KH_TYPE_1"/>
    <property type="match status" value="13"/>
</dbReference>
<accession>A0A2M3ZY85</accession>
<feature type="domain" description="K Homology" evidence="8">
    <location>
        <begin position="646"/>
        <end position="715"/>
    </location>
</feature>
<dbReference type="CDD" id="cd22405">
    <property type="entry name" value="KH-I_Vigilin_rpt1"/>
    <property type="match status" value="1"/>
</dbReference>
<dbReference type="CDD" id="cd22414">
    <property type="entry name" value="KH-I_Vigilin_rpt11"/>
    <property type="match status" value="1"/>
</dbReference>
<feature type="domain" description="K Homology" evidence="8">
    <location>
        <begin position="574"/>
        <end position="642"/>
    </location>
</feature>
<protein>
    <submittedName>
        <fullName evidence="9">Putative vigilin</fullName>
    </submittedName>
</protein>
<proteinExistence type="predicted"/>
<dbReference type="PANTHER" id="PTHR10627:SF31">
    <property type="entry name" value="DODECA-SATELLITE-BINDING PROTEIN 1, ISOFORM A"/>
    <property type="match status" value="1"/>
</dbReference>
<feature type="compositionally biased region" description="Polar residues" evidence="7">
    <location>
        <begin position="1286"/>
        <end position="1296"/>
    </location>
</feature>
<dbReference type="InterPro" id="IPR004087">
    <property type="entry name" value="KH_dom"/>
</dbReference>
<dbReference type="CDD" id="cd22418">
    <property type="entry name" value="KH-I_Vigilin_rpt15"/>
    <property type="match status" value="1"/>
</dbReference>
<dbReference type="GO" id="GO:0010468">
    <property type="term" value="P:regulation of gene expression"/>
    <property type="evidence" value="ECO:0007669"/>
    <property type="project" value="UniProtKB-ARBA"/>
</dbReference>
<dbReference type="FunFam" id="3.30.1370.10:FF:000018">
    <property type="entry name" value="vigilin isoform X1"/>
    <property type="match status" value="1"/>
</dbReference>
<feature type="region of interest" description="Disordered" evidence="7">
    <location>
        <begin position="1248"/>
        <end position="1296"/>
    </location>
</feature>
<feature type="coiled-coil region" evidence="6">
    <location>
        <begin position="770"/>
        <end position="797"/>
    </location>
</feature>
<dbReference type="InterPro" id="IPR036612">
    <property type="entry name" value="KH_dom_type_1_sf"/>
</dbReference>
<feature type="domain" description="K Homology" evidence="8">
    <location>
        <begin position="361"/>
        <end position="425"/>
    </location>
</feature>
<comment type="subcellular location">
    <subcellularLocation>
        <location evidence="1">Cytoplasm</location>
    </subcellularLocation>
</comment>
<keyword evidence="4 5" id="KW-0694">RNA-binding</keyword>
<feature type="domain" description="K Homology" evidence="8">
    <location>
        <begin position="147"/>
        <end position="215"/>
    </location>
</feature>
<evidence type="ECO:0000256" key="5">
    <source>
        <dbReference type="PROSITE-ProRule" id="PRU00117"/>
    </source>
</evidence>
<feature type="domain" description="K Homology" evidence="8">
    <location>
        <begin position="430"/>
        <end position="496"/>
    </location>
</feature>
<sequence>MEDNGASSAMGGVSGLIEAQMSGSSYEPNGPAGGAVASTPCYDDLFPALPESEPPRFNNTLSPATQNMRVGSSIVTQVFIVPSGERKYDSDKFGEGESLRTCQTIMKETHAHIEISSGKDQSLTFLVTGKLNEVLEARRKILVHFQTQASKTISIPREHHRWILGKKGDRLRELERSTSTKINVPRISEDSDAITILGTKEGIEKAEHEIRTMSDEQSRKAFERFNVPKIYHPFVIGAFGENLQKMTAETGAKINVPPQSVQKDEIIITGEKEGVLQAKARIEAIYKEMEKKCTSVAVEVSRAQHKYVYGPRGTTIQEILQMTGVSVEMPPSDSPSDTITLRGPQDKLGNALSVVYQKAHSIRTNVLECPQWIHKYIIGREGSLIKEFSVQHPNVHVEFNEDKIKIDGPPEQVEIASEQLQAKVNELSARLTFAEMMVDPVHCKHIIGKAGSNINRMKEEYEVQINIDEKDAKPIRIEGPAEGVAKAQQELLEKIAKWENEKEESIIIDHRLFKTIIGAKGESIREIREKHNQVQIVFPGPNDKSDIVKIRGPKEDVDRCHKYLAQYVKELQKSSFMMEVPIFKQFHKYIIGKGGANIKKIRDETQTKIDLPAEGDSNEVIVITGKKENVKEARERIQKIQNEMANIVTEEIVIPAKHHISLIGAGGVLINSIMEECGGVSIKFPSSDSKSDKVIVRGPKEDVERAKQQLLELSSEKELSSFSVQIRAKPQHHKFLIGKNGASIKKIRDKTGARVIFPGVNDEDNEAITIIGKKENVEEAKAELEAIIKNIDNIVEDELTIDPKYHKHFVSNRGKVLRRIEEECGGMAISFPRSDRGERLDRVTLKGPKDCIEAAKQRMLEIVTELESMVTIECYIPARHHRIVMGKGGSKVQAITSEFGVNIKFPERVVVDYQIPHFGDVAAQNGNGAPGESGGESTVGSEIVNGGASEQPVAPSEPVLSPADLIRISGNQERCEQAKEALLALVPETEEINVPFDLHRSLIGQKGRDVKELMNAYDVHIEMSPQDKKLDIIKVTGTKTAIAEAKVAIAERIKQLEADREDREARSFEVKLEVDPVYHQKIIGRRGAVINKIRANHGVQISFPKQDDPYNKNVITIQGYEEKANAARDEILAMVETLSSVYKEEVSIDERTHRRFIGFRGKRLREIKEQFNVEITFPRAEDADKSLVTLAGTPDNVEACRDYLLNLEEEFLQDVSAAPTAPTTFSQIMEDVSHANANKQGFIVSGAPWERKTPNTQSLEDFPDFGGLGGGPAGGAPSGTGADSQGPINSAWNAKH</sequence>
<feature type="domain" description="K Homology" evidence="8">
    <location>
        <begin position="219"/>
        <end position="287"/>
    </location>
</feature>
<dbReference type="CDD" id="cd22411">
    <property type="entry name" value="KH-I_Vigilin_rpt8"/>
    <property type="match status" value="1"/>
</dbReference>
<keyword evidence="3" id="KW-0677">Repeat</keyword>
<feature type="region of interest" description="Disordered" evidence="7">
    <location>
        <begin position="922"/>
        <end position="956"/>
    </location>
</feature>
<evidence type="ECO:0000256" key="4">
    <source>
        <dbReference type="ARBA" id="ARBA00022884"/>
    </source>
</evidence>
<dbReference type="CDD" id="cd22410">
    <property type="entry name" value="KH-I_Vigilin_rpt7"/>
    <property type="match status" value="1"/>
</dbReference>
<dbReference type="PANTHER" id="PTHR10627">
    <property type="entry name" value="SCP160"/>
    <property type="match status" value="1"/>
</dbReference>
<evidence type="ECO:0000256" key="1">
    <source>
        <dbReference type="ARBA" id="ARBA00004496"/>
    </source>
</evidence>
<dbReference type="CDD" id="cd22416">
    <property type="entry name" value="KH-I_Vigilin_rpt13"/>
    <property type="match status" value="1"/>
</dbReference>
<dbReference type="CDD" id="cd22417">
    <property type="entry name" value="KH-I_Vigilin_rpt14"/>
    <property type="match status" value="1"/>
</dbReference>
<reference evidence="9" key="1">
    <citation type="submission" date="2018-01" db="EMBL/GenBank/DDBJ databases">
        <title>An insight into the sialome of Amazonian anophelines.</title>
        <authorList>
            <person name="Ribeiro J.M."/>
            <person name="Scarpassa V."/>
            <person name="Calvo E."/>
        </authorList>
    </citation>
    <scope>NUCLEOTIDE SEQUENCE</scope>
    <source>
        <tissue evidence="9">Salivary glands</tissue>
    </source>
</reference>
<dbReference type="GO" id="GO:0003729">
    <property type="term" value="F:mRNA binding"/>
    <property type="evidence" value="ECO:0007669"/>
    <property type="project" value="TreeGrafter"/>
</dbReference>
<feature type="domain" description="K Homology" evidence="8">
    <location>
        <begin position="720"/>
        <end position="789"/>
    </location>
</feature>
<feature type="domain" description="K Homology" evidence="8">
    <location>
        <begin position="1066"/>
        <end position="1136"/>
    </location>
</feature>
<dbReference type="CDD" id="cd22412">
    <property type="entry name" value="KH-I_Vigilin_rpt9"/>
    <property type="match status" value="1"/>
</dbReference>
<dbReference type="CDD" id="cd22409">
    <property type="entry name" value="KH-I_Vigilin_rpt5"/>
    <property type="match status" value="1"/>
</dbReference>
<dbReference type="InterPro" id="IPR057778">
    <property type="entry name" value="KH_Vigilin_N"/>
</dbReference>
<feature type="domain" description="K Homology" evidence="8">
    <location>
        <begin position="793"/>
        <end position="864"/>
    </location>
</feature>
<dbReference type="CDD" id="cd22413">
    <property type="entry name" value="KH-I_Vigilin_rpt10"/>
    <property type="match status" value="1"/>
</dbReference>